<dbReference type="InterPro" id="IPR009394">
    <property type="entry name" value="MmcB-like"/>
</dbReference>
<reference evidence="1 2" key="1">
    <citation type="submission" date="2019-01" db="EMBL/GenBank/DDBJ databases">
        <authorList>
            <person name="Chen W.-M."/>
        </authorList>
    </citation>
    <scope>NUCLEOTIDE SEQUENCE [LARGE SCALE GENOMIC DNA]</scope>
    <source>
        <strain evidence="1 2">CCP-6</strain>
    </source>
</reference>
<dbReference type="PIRSF" id="PIRSF031796">
    <property type="entry name" value="UPC031796"/>
    <property type="match status" value="1"/>
</dbReference>
<protein>
    <submittedName>
        <fullName evidence="1">DNA repair protein MmcB-related protein</fullName>
    </submittedName>
</protein>
<keyword evidence="2" id="KW-1185">Reference proteome</keyword>
<proteinExistence type="predicted"/>
<accession>A0A437MMF4</accession>
<gene>
    <name evidence="1" type="ORF">EOD42_01410</name>
</gene>
<organism evidence="1 2">
    <name type="scientific">Rhodovarius crocodyli</name>
    <dbReference type="NCBI Taxonomy" id="1979269"/>
    <lineage>
        <taxon>Bacteria</taxon>
        <taxon>Pseudomonadati</taxon>
        <taxon>Pseudomonadota</taxon>
        <taxon>Alphaproteobacteria</taxon>
        <taxon>Acetobacterales</taxon>
        <taxon>Roseomonadaceae</taxon>
        <taxon>Rhodovarius</taxon>
    </lineage>
</organism>
<name>A0A437MMF4_9PROT</name>
<dbReference type="Proteomes" id="UP000282957">
    <property type="component" value="Unassembled WGS sequence"/>
</dbReference>
<dbReference type="AlphaFoldDB" id="A0A437MMF4"/>
<dbReference type="OrthoDB" id="5194526at2"/>
<evidence type="ECO:0000313" key="1">
    <source>
        <dbReference type="EMBL" id="RVT98796.1"/>
    </source>
</evidence>
<dbReference type="Pfam" id="PF06319">
    <property type="entry name" value="MmcB-like"/>
    <property type="match status" value="1"/>
</dbReference>
<dbReference type="RefSeq" id="WP_127785267.1">
    <property type="nucleotide sequence ID" value="NZ_SACL01000001.1"/>
</dbReference>
<comment type="caution">
    <text evidence="1">The sequence shown here is derived from an EMBL/GenBank/DDBJ whole genome shotgun (WGS) entry which is preliminary data.</text>
</comment>
<sequence>MTPVCRAAARLCLLHGWAPVAEAPLPDGRRADLWVLTPAGEFLVIESKSGLRDFQTDRKWPEYRAWCDRLYFAVDLDFPPEALPTDVGLIVADGPEAALVREAPHHPLAPARRKSLLARYALLAGRRLALAQDPEAALALMGALRVE</sequence>
<evidence type="ECO:0000313" key="2">
    <source>
        <dbReference type="Proteomes" id="UP000282957"/>
    </source>
</evidence>
<dbReference type="EMBL" id="SACL01000001">
    <property type="protein sequence ID" value="RVT98796.1"/>
    <property type="molecule type" value="Genomic_DNA"/>
</dbReference>